<accession>X0TFC4</accession>
<organism evidence="1">
    <name type="scientific">marine sediment metagenome</name>
    <dbReference type="NCBI Taxonomy" id="412755"/>
    <lineage>
        <taxon>unclassified sequences</taxon>
        <taxon>metagenomes</taxon>
        <taxon>ecological metagenomes</taxon>
    </lineage>
</organism>
<dbReference type="EMBL" id="BARS01005528">
    <property type="protein sequence ID" value="GAF74770.1"/>
    <property type="molecule type" value="Genomic_DNA"/>
</dbReference>
<reference evidence="1" key="1">
    <citation type="journal article" date="2014" name="Front. Microbiol.">
        <title>High frequency of phylogenetically diverse reductive dehalogenase-homologous genes in deep subseafloor sedimentary metagenomes.</title>
        <authorList>
            <person name="Kawai M."/>
            <person name="Futagami T."/>
            <person name="Toyoda A."/>
            <person name="Takaki Y."/>
            <person name="Nishi S."/>
            <person name="Hori S."/>
            <person name="Arai W."/>
            <person name="Tsubouchi T."/>
            <person name="Morono Y."/>
            <person name="Uchiyama I."/>
            <person name="Ito T."/>
            <person name="Fujiyama A."/>
            <person name="Inagaki F."/>
            <person name="Takami H."/>
        </authorList>
    </citation>
    <scope>NUCLEOTIDE SEQUENCE</scope>
    <source>
        <strain evidence="1">Expedition CK06-06</strain>
    </source>
</reference>
<evidence type="ECO:0000313" key="1">
    <source>
        <dbReference type="EMBL" id="GAF74770.1"/>
    </source>
</evidence>
<protein>
    <submittedName>
        <fullName evidence="1">Uncharacterized protein</fullName>
    </submittedName>
</protein>
<sequence length="107" mass="12702">MKHYENYRVLREKFSQNEYDCILIDNKTTVINRDIILHMCMPITSKLLVLDNYRGKGAFPLSRKLSVEEFMLHYLLEGYNVETYDSKFWNGGGTRIFIKGEKNERSI</sequence>
<comment type="caution">
    <text evidence="1">The sequence shown here is derived from an EMBL/GenBank/DDBJ whole genome shotgun (WGS) entry which is preliminary data.</text>
</comment>
<gene>
    <name evidence="1" type="ORF">S01H1_10843</name>
</gene>
<name>X0TFC4_9ZZZZ</name>
<proteinExistence type="predicted"/>
<dbReference type="AlphaFoldDB" id="X0TFC4"/>